<keyword evidence="1" id="KW-0732">Signal</keyword>
<dbReference type="Gene3D" id="2.70.130.10">
    <property type="entry name" value="Mannose-6-phosphate receptor binding domain"/>
    <property type="match status" value="1"/>
</dbReference>
<keyword evidence="3" id="KW-0472">Membrane</keyword>
<evidence type="ECO:0000259" key="4">
    <source>
        <dbReference type="PROSITE" id="PS51914"/>
    </source>
</evidence>
<dbReference type="EMBL" id="HBIU01044739">
    <property type="protein sequence ID" value="CAE0641307.1"/>
    <property type="molecule type" value="Transcribed_RNA"/>
</dbReference>
<evidence type="ECO:0000256" key="3">
    <source>
        <dbReference type="SAM" id="Phobius"/>
    </source>
</evidence>
<dbReference type="AlphaFoldDB" id="A0A7S3Y522"/>
<keyword evidence="3" id="KW-0812">Transmembrane</keyword>
<dbReference type="InterPro" id="IPR044865">
    <property type="entry name" value="MRH_dom"/>
</dbReference>
<keyword evidence="2" id="KW-1015">Disulfide bond</keyword>
<evidence type="ECO:0000313" key="5">
    <source>
        <dbReference type="EMBL" id="CAE0641307.1"/>
    </source>
</evidence>
<gene>
    <name evidence="5" type="ORF">HAKA00212_LOCUS20135</name>
</gene>
<feature type="transmembrane region" description="Helical" evidence="3">
    <location>
        <begin position="177"/>
        <end position="198"/>
    </location>
</feature>
<accession>A0A7S3Y522</accession>
<keyword evidence="3" id="KW-1133">Transmembrane helix</keyword>
<organism evidence="5">
    <name type="scientific">Heterosigma akashiwo</name>
    <name type="common">Chromophytic alga</name>
    <name type="synonym">Heterosigma carterae</name>
    <dbReference type="NCBI Taxonomy" id="2829"/>
    <lineage>
        <taxon>Eukaryota</taxon>
        <taxon>Sar</taxon>
        <taxon>Stramenopiles</taxon>
        <taxon>Ochrophyta</taxon>
        <taxon>Raphidophyceae</taxon>
        <taxon>Chattonellales</taxon>
        <taxon>Chattonellaceae</taxon>
        <taxon>Heterosigma</taxon>
    </lineage>
</organism>
<name>A0A7S3Y522_HETAK</name>
<reference evidence="5" key="1">
    <citation type="submission" date="2021-01" db="EMBL/GenBank/DDBJ databases">
        <authorList>
            <person name="Corre E."/>
            <person name="Pelletier E."/>
            <person name="Niang G."/>
            <person name="Scheremetjew M."/>
            <person name="Finn R."/>
            <person name="Kale V."/>
            <person name="Holt S."/>
            <person name="Cochrane G."/>
            <person name="Meng A."/>
            <person name="Brown T."/>
            <person name="Cohen L."/>
        </authorList>
    </citation>
    <scope>NUCLEOTIDE SEQUENCE</scope>
    <source>
        <strain evidence="5">CCMP3107</strain>
    </source>
</reference>
<dbReference type="PROSITE" id="PS51914">
    <property type="entry name" value="MRH"/>
    <property type="match status" value="1"/>
</dbReference>
<protein>
    <recommendedName>
        <fullName evidence="4">MRH domain-containing protein</fullName>
    </recommendedName>
</protein>
<evidence type="ECO:0000256" key="2">
    <source>
        <dbReference type="ARBA" id="ARBA00023157"/>
    </source>
</evidence>
<dbReference type="InterPro" id="IPR009011">
    <property type="entry name" value="Man6P_isomerase_rcpt-bd_dom_sf"/>
</dbReference>
<proteinExistence type="predicted"/>
<sequence length="267" mass="29816">MYIYTLLLSPTFQSDFAFISNLCFFMTTQNRNNMKGVEYLYWKNGMHFKAMACPEHPSVVLDQDCPVDDAVAGITSSCYYLGRLSAHGKYQFIDNEKPDLGVKVTYGQGEMCAEYPQQHVQTVFRFFCDDKKQYDKTGHLDQISYGTAQNLECVYQFDFLVQGACPIYVGKGAVPGYMRAAIVAAAGLLAYCALGACVKRRRHRVSGMEMVPHIDCLRWCRTKMYGRNYPVQYYAAQGGRGAAGGASAAAYATLLQEEDEGVRVDGI</sequence>
<evidence type="ECO:0000256" key="1">
    <source>
        <dbReference type="ARBA" id="ARBA00022729"/>
    </source>
</evidence>
<feature type="domain" description="MRH" evidence="4">
    <location>
        <begin position="21"/>
        <end position="167"/>
    </location>
</feature>
<dbReference type="SUPFAM" id="SSF50911">
    <property type="entry name" value="Mannose 6-phosphate receptor domain"/>
    <property type="match status" value="1"/>
</dbReference>